<keyword evidence="1" id="KW-0732">Signal</keyword>
<evidence type="ECO:0000313" key="2">
    <source>
        <dbReference type="EMBL" id="SDK39046.1"/>
    </source>
</evidence>
<sequence>MNRLLTALIGAAILAVTMSTADARPHHRRHHHHHHARVVQVEQQQSFFSGFGGGVVDRARQFIGATASQVGVRSTLWCSAFLRKITGASGVDDTALSWERRQHIAPQVGAIVTMGRRGGGHVGVVSGFTAKGDPIVISGNNGGRVREAVHSRSSIRSWVSAS</sequence>
<evidence type="ECO:0000256" key="1">
    <source>
        <dbReference type="SAM" id="SignalP"/>
    </source>
</evidence>
<feature type="signal peptide" evidence="1">
    <location>
        <begin position="1"/>
        <end position="23"/>
    </location>
</feature>
<dbReference type="RefSeq" id="WP_244525033.1">
    <property type="nucleotide sequence ID" value="NZ_LT629693.1"/>
</dbReference>
<reference evidence="2 3" key="1">
    <citation type="submission" date="2016-10" db="EMBL/GenBank/DDBJ databases">
        <authorList>
            <person name="Varghese N."/>
            <person name="Submissions S."/>
        </authorList>
    </citation>
    <scope>NUCLEOTIDE SEQUENCE [LARGE SCALE GENOMIC DNA]</scope>
    <source>
        <strain evidence="2 3">GAS524</strain>
    </source>
</reference>
<accession>A0ABY0QH66</accession>
<proteinExistence type="predicted"/>
<organism evidence="2 3">
    <name type="scientific">Bradyrhizobium ottawaense</name>
    <dbReference type="NCBI Taxonomy" id="931866"/>
    <lineage>
        <taxon>Bacteria</taxon>
        <taxon>Pseudomonadati</taxon>
        <taxon>Pseudomonadota</taxon>
        <taxon>Alphaproteobacteria</taxon>
        <taxon>Hyphomicrobiales</taxon>
        <taxon>Nitrobacteraceae</taxon>
        <taxon>Bradyrhizobium</taxon>
    </lineage>
</organism>
<protein>
    <submittedName>
        <fullName evidence="2">TIGR02594 family protein</fullName>
    </submittedName>
</protein>
<name>A0ABY0QH66_9BRAD</name>
<evidence type="ECO:0000313" key="3">
    <source>
        <dbReference type="Proteomes" id="UP000198803"/>
    </source>
</evidence>
<dbReference type="Proteomes" id="UP000198803">
    <property type="component" value="Chromosome I"/>
</dbReference>
<feature type="chain" id="PRO_5045660034" evidence="1">
    <location>
        <begin position="24"/>
        <end position="162"/>
    </location>
</feature>
<keyword evidence="3" id="KW-1185">Reference proteome</keyword>
<gene>
    <name evidence="2" type="ORF">SAMN05444163_8000</name>
</gene>
<dbReference type="EMBL" id="LT629693">
    <property type="protein sequence ID" value="SDK39046.1"/>
    <property type="molecule type" value="Genomic_DNA"/>
</dbReference>